<evidence type="ECO:0000256" key="5">
    <source>
        <dbReference type="SAM" id="MobiDB-lite"/>
    </source>
</evidence>
<keyword evidence="4 6" id="KW-0472">Membrane</keyword>
<evidence type="ECO:0000259" key="7">
    <source>
        <dbReference type="PROSITE" id="PS50850"/>
    </source>
</evidence>
<feature type="transmembrane region" description="Helical" evidence="6">
    <location>
        <begin position="250"/>
        <end position="276"/>
    </location>
</feature>
<dbReference type="SUPFAM" id="SSF103473">
    <property type="entry name" value="MFS general substrate transporter"/>
    <property type="match status" value="1"/>
</dbReference>
<dbReference type="InterPro" id="IPR011701">
    <property type="entry name" value="MFS"/>
</dbReference>
<name>A0ABY2GNY8_9HYPO</name>
<feature type="transmembrane region" description="Helical" evidence="6">
    <location>
        <begin position="213"/>
        <end position="238"/>
    </location>
</feature>
<evidence type="ECO:0000256" key="3">
    <source>
        <dbReference type="ARBA" id="ARBA00022989"/>
    </source>
</evidence>
<dbReference type="RefSeq" id="XP_073553607.1">
    <property type="nucleotide sequence ID" value="XM_073707900.1"/>
</dbReference>
<evidence type="ECO:0000313" key="9">
    <source>
        <dbReference type="Proteomes" id="UP001642720"/>
    </source>
</evidence>
<gene>
    <name evidence="8" type="ORF">CCMA1212_010873</name>
</gene>
<dbReference type="InterPro" id="IPR036259">
    <property type="entry name" value="MFS_trans_sf"/>
</dbReference>
<dbReference type="PANTHER" id="PTHR23502:SF188">
    <property type="entry name" value="MAJOR FACILITATOR SUPERFAMILY (MFS) PROFILE DOMAIN-CONTAINING PROTEIN"/>
    <property type="match status" value="1"/>
</dbReference>
<dbReference type="PANTHER" id="PTHR23502">
    <property type="entry name" value="MAJOR FACILITATOR SUPERFAMILY"/>
    <property type="match status" value="1"/>
</dbReference>
<accession>A0ABY2GNY8</accession>
<evidence type="ECO:0000256" key="6">
    <source>
        <dbReference type="SAM" id="Phobius"/>
    </source>
</evidence>
<feature type="region of interest" description="Disordered" evidence="5">
    <location>
        <begin position="1"/>
        <end position="68"/>
    </location>
</feature>
<keyword evidence="3 6" id="KW-1133">Transmembrane helix</keyword>
<comment type="caution">
    <text evidence="8">The sequence shown here is derived from an EMBL/GenBank/DDBJ whole genome shotgun (WGS) entry which is preliminary data.</text>
</comment>
<keyword evidence="9" id="KW-1185">Reference proteome</keyword>
<dbReference type="InterPro" id="IPR020846">
    <property type="entry name" value="MFS_dom"/>
</dbReference>
<reference evidence="8 9" key="1">
    <citation type="submission" date="2018-01" db="EMBL/GenBank/DDBJ databases">
        <title>Genome characterization of the sugarcane-associated fungus Trichoderma ghanense CCMA-1212 and their application in lignocelulose bioconversion.</title>
        <authorList>
            <person name="Steindorff A.S."/>
            <person name="Mendes T.D."/>
            <person name="Vilela E.S.D."/>
            <person name="Rodrigues D.S."/>
            <person name="Formighieri E.F."/>
            <person name="Melo I.S."/>
            <person name="Favaro L.C.L."/>
        </authorList>
    </citation>
    <scope>NUCLEOTIDE SEQUENCE [LARGE SCALE GENOMIC DNA]</scope>
    <source>
        <strain evidence="8 9">CCMA-1212</strain>
    </source>
</reference>
<sequence length="531" mass="58715">MWSLRQRRQIRDQVLRELGPKGQSTRDPVSNGPPDLEEGRSPWPWPRDTTSAQDTGSEKRKRSPNGRIMVTCVPEDTLNPQNWPLAARCKNIAILAFLIFVQGWAGASESMANSEASSQLHVSQVAENLDTAMYLFGVGIGSQFAGPLSETVGRNPVYLVATFCYLFFVLGSAKAATFGGRITCRLFVGLFCSATLSINGSSVRDQFRDVKRAFVFPIIAWVNVIGPVIAPIASGWLVSNPSLGWRWPDWMTLIISGAAFLIAVLFLPETYLPLLLEWKARELRRLTGDESYFSEHAASASLPGRLKHNIKLGVTFFSTEIIVTVLGLYLLLLYTLLFTSLSGFDYIFKETYGLSTGLTGSCFASIAVGSTIFTFSAPSWYYWARRSTAHVHGAPVKPEFRLWPAIVTSPMLPVCLFWLGWTSYPSISIWSGLAACCVFGLVLTAFYVSSYEYIIDSYGDHSAIALASITSLRYLAAGGMVMATRPMYTAIGVHWTMTILGCVATILSPAPLLFWFYGPRLRRHSKYAKDP</sequence>
<organism evidence="8 9">
    <name type="scientific">Trichoderma ghanense</name>
    <dbReference type="NCBI Taxonomy" id="65468"/>
    <lineage>
        <taxon>Eukaryota</taxon>
        <taxon>Fungi</taxon>
        <taxon>Dikarya</taxon>
        <taxon>Ascomycota</taxon>
        <taxon>Pezizomycotina</taxon>
        <taxon>Sordariomycetes</taxon>
        <taxon>Hypocreomycetidae</taxon>
        <taxon>Hypocreales</taxon>
        <taxon>Hypocreaceae</taxon>
        <taxon>Trichoderma</taxon>
    </lineage>
</organism>
<feature type="compositionally biased region" description="Basic and acidic residues" evidence="5">
    <location>
        <begin position="9"/>
        <end position="19"/>
    </location>
</feature>
<evidence type="ECO:0000256" key="1">
    <source>
        <dbReference type="ARBA" id="ARBA00004141"/>
    </source>
</evidence>
<comment type="subcellular location">
    <subcellularLocation>
        <location evidence="1">Membrane</location>
        <topology evidence="1">Multi-pass membrane protein</topology>
    </subcellularLocation>
</comment>
<evidence type="ECO:0000256" key="4">
    <source>
        <dbReference type="ARBA" id="ARBA00023136"/>
    </source>
</evidence>
<feature type="domain" description="Major facilitator superfamily (MFS) profile" evidence="7">
    <location>
        <begin position="91"/>
        <end position="531"/>
    </location>
</feature>
<dbReference type="GeneID" id="300582350"/>
<dbReference type="PROSITE" id="PS50850">
    <property type="entry name" value="MFS"/>
    <property type="match status" value="1"/>
</dbReference>
<feature type="transmembrane region" description="Helical" evidence="6">
    <location>
        <begin position="402"/>
        <end position="421"/>
    </location>
</feature>
<feature type="transmembrane region" description="Helical" evidence="6">
    <location>
        <begin position="427"/>
        <end position="451"/>
    </location>
</feature>
<dbReference type="EMBL" id="PPTA01000037">
    <property type="protein sequence ID" value="TFA97405.1"/>
    <property type="molecule type" value="Genomic_DNA"/>
</dbReference>
<feature type="transmembrane region" description="Helical" evidence="6">
    <location>
        <begin position="182"/>
        <end position="201"/>
    </location>
</feature>
<feature type="transmembrane region" description="Helical" evidence="6">
    <location>
        <begin position="357"/>
        <end position="381"/>
    </location>
</feature>
<evidence type="ECO:0000256" key="2">
    <source>
        <dbReference type="ARBA" id="ARBA00022692"/>
    </source>
</evidence>
<feature type="transmembrane region" description="Helical" evidence="6">
    <location>
        <begin position="157"/>
        <end position="176"/>
    </location>
</feature>
<dbReference type="Proteomes" id="UP001642720">
    <property type="component" value="Unassembled WGS sequence"/>
</dbReference>
<proteinExistence type="predicted"/>
<feature type="transmembrane region" description="Helical" evidence="6">
    <location>
        <begin position="312"/>
        <end position="337"/>
    </location>
</feature>
<feature type="transmembrane region" description="Helical" evidence="6">
    <location>
        <begin position="495"/>
        <end position="517"/>
    </location>
</feature>
<dbReference type="Pfam" id="PF07690">
    <property type="entry name" value="MFS_1"/>
    <property type="match status" value="1"/>
</dbReference>
<feature type="transmembrane region" description="Helical" evidence="6">
    <location>
        <begin position="463"/>
        <end position="483"/>
    </location>
</feature>
<protein>
    <submittedName>
        <fullName evidence="8">Efflux pump kojT</fullName>
    </submittedName>
</protein>
<dbReference type="Gene3D" id="1.20.1250.20">
    <property type="entry name" value="MFS general substrate transporter like domains"/>
    <property type="match status" value="1"/>
</dbReference>
<evidence type="ECO:0000313" key="8">
    <source>
        <dbReference type="EMBL" id="TFA97405.1"/>
    </source>
</evidence>
<keyword evidence="2 6" id="KW-0812">Transmembrane</keyword>